<protein>
    <submittedName>
        <fullName evidence="1">Uncharacterized protein</fullName>
    </submittedName>
</protein>
<organism evidence="1 2">
    <name type="scientific">Streptococcus danieliae</name>
    <dbReference type="NCBI Taxonomy" id="747656"/>
    <lineage>
        <taxon>Bacteria</taxon>
        <taxon>Bacillati</taxon>
        <taxon>Bacillota</taxon>
        <taxon>Bacilli</taxon>
        <taxon>Lactobacillales</taxon>
        <taxon>Streptococcaceae</taxon>
        <taxon>Streptococcus</taxon>
    </lineage>
</organism>
<dbReference type="AlphaFoldDB" id="A0A7X3KCJ0"/>
<accession>A0A7X3KCJ0</accession>
<evidence type="ECO:0000313" key="2">
    <source>
        <dbReference type="Proteomes" id="UP000461595"/>
    </source>
</evidence>
<proteinExistence type="predicted"/>
<comment type="caution">
    <text evidence="1">The sequence shown here is derived from an EMBL/GenBank/DDBJ whole genome shotgun (WGS) entry which is preliminary data.</text>
</comment>
<evidence type="ECO:0000313" key="1">
    <source>
        <dbReference type="EMBL" id="MVX59620.1"/>
    </source>
</evidence>
<dbReference type="EMBL" id="WSRS01000096">
    <property type="protein sequence ID" value="MVX59620.1"/>
    <property type="molecule type" value="Genomic_DNA"/>
</dbReference>
<sequence>MMKEVRLLAAGKFLSLFKNDQQYQTPVIRINKNRKNLAFVILFKLDPQSERVYVLNRSQQGYSDQPQRLKIFKKASLYTGMLQVPPKARGTIQILQVEAQDPRLKETLRYYSQEELSLIAQGRAAELDVYNPFRYAYSSRFSDQEQGVALQPLQEYLGIQDFHPFIQEGEDALPLSCTYQDPLRRTASRLQLLGWYYLDQQLKISWKPLTAEKSRWRSSLLSIDKKSKRYFFQGNLYQEKGTDPIFLEQLKLQTQEAPAEYVRMVEELQTQEQKALLRMADLKVVDRD</sequence>
<reference evidence="1 2" key="1">
    <citation type="submission" date="2019-12" db="EMBL/GenBank/DDBJ databases">
        <title>Microbes associate with the intestines of laboratory mice.</title>
        <authorList>
            <person name="Navarre W."/>
            <person name="Wong E."/>
        </authorList>
    </citation>
    <scope>NUCLEOTIDE SEQUENCE [LARGE SCALE GENOMIC DNA]</scope>
    <source>
        <strain evidence="1 2">NM51_B2-22</strain>
    </source>
</reference>
<name>A0A7X3KCJ0_9STRE</name>
<gene>
    <name evidence="1" type="ORF">E5983_08270</name>
</gene>
<dbReference type="RefSeq" id="WP_160333374.1">
    <property type="nucleotide sequence ID" value="NZ_WSRS01000096.1"/>
</dbReference>
<dbReference type="OrthoDB" id="2217829at2"/>
<dbReference type="Proteomes" id="UP000461595">
    <property type="component" value="Unassembled WGS sequence"/>
</dbReference>